<dbReference type="PROSITE" id="PS00041">
    <property type="entry name" value="HTH_ARAC_FAMILY_1"/>
    <property type="match status" value="1"/>
</dbReference>
<dbReference type="Pfam" id="PF12833">
    <property type="entry name" value="HTH_18"/>
    <property type="match status" value="1"/>
</dbReference>
<feature type="domain" description="HTH araC/xylS-type" evidence="4">
    <location>
        <begin position="62"/>
        <end position="160"/>
    </location>
</feature>
<organism evidence="5 6">
    <name type="scientific">Bifidobacterium saimiriisciurei</name>
    <dbReference type="NCBI Taxonomy" id="2661627"/>
    <lineage>
        <taxon>Bacteria</taxon>
        <taxon>Bacillati</taxon>
        <taxon>Actinomycetota</taxon>
        <taxon>Actinomycetes</taxon>
        <taxon>Bifidobacteriales</taxon>
        <taxon>Bifidobacteriaceae</taxon>
        <taxon>Bifidobacterium</taxon>
    </lineage>
</organism>
<sequence>MTHMTTAHGKEAGNIISIRTDADGGSEHQISVGVETGTPKADEREHAGHPAAYMSPCDELVHHALAYIDRNICSPIDVASVARAVNVDRSHLSRTFHACVGMTAKAYIDAMRIERATAMLAESNLSIARVARRCGYTSADVFTRRFRAAHNTTPAQWRRGQRP</sequence>
<dbReference type="InterPro" id="IPR018062">
    <property type="entry name" value="HTH_AraC-typ_CS"/>
</dbReference>
<dbReference type="PROSITE" id="PS01124">
    <property type="entry name" value="HTH_ARAC_FAMILY_2"/>
    <property type="match status" value="1"/>
</dbReference>
<dbReference type="InterPro" id="IPR018060">
    <property type="entry name" value="HTH_AraC"/>
</dbReference>
<dbReference type="EMBL" id="WHZU01000016">
    <property type="protein sequence ID" value="NEH12235.1"/>
    <property type="molecule type" value="Genomic_DNA"/>
</dbReference>
<dbReference type="Gene3D" id="1.10.10.60">
    <property type="entry name" value="Homeodomain-like"/>
    <property type="match status" value="2"/>
</dbReference>
<evidence type="ECO:0000256" key="1">
    <source>
        <dbReference type="ARBA" id="ARBA00023015"/>
    </source>
</evidence>
<dbReference type="InterPro" id="IPR009057">
    <property type="entry name" value="Homeodomain-like_sf"/>
</dbReference>
<accession>A0ABX0CEK3</accession>
<keyword evidence="3" id="KW-0804">Transcription</keyword>
<name>A0ABX0CEK3_9BIFI</name>
<evidence type="ECO:0000313" key="5">
    <source>
        <dbReference type="EMBL" id="NEH12235.1"/>
    </source>
</evidence>
<evidence type="ECO:0000259" key="4">
    <source>
        <dbReference type="PROSITE" id="PS01124"/>
    </source>
</evidence>
<keyword evidence="2" id="KW-0238">DNA-binding</keyword>
<gene>
    <name evidence="5" type="ORF">GFD18_09115</name>
</gene>
<keyword evidence="6" id="KW-1185">Reference proteome</keyword>
<dbReference type="PANTHER" id="PTHR46796">
    <property type="entry name" value="HTH-TYPE TRANSCRIPTIONAL ACTIVATOR RHAS-RELATED"/>
    <property type="match status" value="1"/>
</dbReference>
<keyword evidence="1" id="KW-0805">Transcription regulation</keyword>
<evidence type="ECO:0000256" key="3">
    <source>
        <dbReference type="ARBA" id="ARBA00023163"/>
    </source>
</evidence>
<dbReference type="SUPFAM" id="SSF46689">
    <property type="entry name" value="Homeodomain-like"/>
    <property type="match status" value="2"/>
</dbReference>
<proteinExistence type="predicted"/>
<comment type="caution">
    <text evidence="5">The sequence shown here is derived from an EMBL/GenBank/DDBJ whole genome shotgun (WGS) entry which is preliminary data.</text>
</comment>
<dbReference type="Proteomes" id="UP000475155">
    <property type="component" value="Unassembled WGS sequence"/>
</dbReference>
<protein>
    <submittedName>
        <fullName evidence="5">Helix-turn-helix domain-containing protein</fullName>
    </submittedName>
</protein>
<evidence type="ECO:0000313" key="6">
    <source>
        <dbReference type="Proteomes" id="UP000475155"/>
    </source>
</evidence>
<evidence type="ECO:0000256" key="2">
    <source>
        <dbReference type="ARBA" id="ARBA00023125"/>
    </source>
</evidence>
<reference evidence="5 6" key="1">
    <citation type="submission" date="2019-10" db="EMBL/GenBank/DDBJ databases">
        <title>Bifidobacterium from non-human primates.</title>
        <authorList>
            <person name="Modesto M."/>
        </authorList>
    </citation>
    <scope>NUCLEOTIDE SEQUENCE [LARGE SCALE GENOMIC DNA]</scope>
    <source>
        <strain evidence="5 6">SMA1</strain>
    </source>
</reference>
<dbReference type="SMART" id="SM00342">
    <property type="entry name" value="HTH_ARAC"/>
    <property type="match status" value="1"/>
</dbReference>
<dbReference type="InterPro" id="IPR050204">
    <property type="entry name" value="AraC_XylS_family_regulators"/>
</dbReference>